<name>A0A1F5PXC1_9BACT</name>
<evidence type="ECO:0000313" key="3">
    <source>
        <dbReference type="Proteomes" id="UP000177281"/>
    </source>
</evidence>
<dbReference type="PANTHER" id="PTHR47917">
    <property type="match status" value="1"/>
</dbReference>
<protein>
    <recommendedName>
        <fullName evidence="1">Coenzyme F420:L-glutamate ligase-like domain-containing protein</fullName>
    </recommendedName>
</protein>
<dbReference type="Pfam" id="PF01996">
    <property type="entry name" value="F420_ligase"/>
    <property type="match status" value="1"/>
</dbReference>
<dbReference type="PANTHER" id="PTHR47917:SF1">
    <property type="entry name" value="COENZYME F420:L-GLUTAMATE LIGASE"/>
    <property type="match status" value="1"/>
</dbReference>
<accession>A0A1F5PXC1</accession>
<dbReference type="STRING" id="1817841.A3B10_02520"/>
<evidence type="ECO:0000259" key="1">
    <source>
        <dbReference type="Pfam" id="PF01996"/>
    </source>
</evidence>
<dbReference type="GO" id="GO:0052618">
    <property type="term" value="F:coenzyme F420-0:L-glutamate ligase activity"/>
    <property type="evidence" value="ECO:0007669"/>
    <property type="project" value="TreeGrafter"/>
</dbReference>
<dbReference type="AlphaFoldDB" id="A0A1F5PXC1"/>
<gene>
    <name evidence="2" type="ORF">A3B10_02520</name>
</gene>
<organism evidence="2 3">
    <name type="scientific">Candidatus Doudnabacteria bacterium RIFCSPLOWO2_01_FULL_44_21</name>
    <dbReference type="NCBI Taxonomy" id="1817841"/>
    <lineage>
        <taxon>Bacteria</taxon>
        <taxon>Candidatus Doudnaibacteriota</taxon>
    </lineage>
</organism>
<sequence length="227" mass="25260">MKITAIKTRIFLEGEDLITFIVGRIPKIQECSIVVITSKVVALSEYRTAKNINKEQLIKNESQRAIKTKHTWLTIKDGMFAANAGIDESNANGKLILLPKDSFQTAENLLVRLKKIYQIKRFGILITDSRTTPLRAGVMGVALGYAGFGGLRDYRGREDIFGRKLKITQTNLADSLATTATLIMGEGAEQTPLGIIEHPPVDFLRKTAPGELKIPIEDDMYRPFLVI</sequence>
<proteinExistence type="predicted"/>
<dbReference type="InterPro" id="IPR002847">
    <property type="entry name" value="F420-0_gamma-glut_ligase-dom"/>
</dbReference>
<dbReference type="Gene3D" id="3.30.1330.100">
    <property type="entry name" value="CofE-like"/>
    <property type="match status" value="1"/>
</dbReference>
<evidence type="ECO:0000313" key="2">
    <source>
        <dbReference type="EMBL" id="OGE94504.1"/>
    </source>
</evidence>
<dbReference type="SUPFAM" id="SSF144010">
    <property type="entry name" value="CofE-like"/>
    <property type="match status" value="1"/>
</dbReference>
<feature type="domain" description="Coenzyme F420:L-glutamate ligase-like" evidence="1">
    <location>
        <begin position="53"/>
        <end position="196"/>
    </location>
</feature>
<dbReference type="EMBL" id="MFFB01000016">
    <property type="protein sequence ID" value="OGE94504.1"/>
    <property type="molecule type" value="Genomic_DNA"/>
</dbReference>
<comment type="caution">
    <text evidence="2">The sequence shown here is derived from an EMBL/GenBank/DDBJ whole genome shotgun (WGS) entry which is preliminary data.</text>
</comment>
<dbReference type="Proteomes" id="UP000177281">
    <property type="component" value="Unassembled WGS sequence"/>
</dbReference>
<reference evidence="2 3" key="1">
    <citation type="journal article" date="2016" name="Nat. Commun.">
        <title>Thousands of microbial genomes shed light on interconnected biogeochemical processes in an aquifer system.</title>
        <authorList>
            <person name="Anantharaman K."/>
            <person name="Brown C.T."/>
            <person name="Hug L.A."/>
            <person name="Sharon I."/>
            <person name="Castelle C.J."/>
            <person name="Probst A.J."/>
            <person name="Thomas B.C."/>
            <person name="Singh A."/>
            <person name="Wilkins M.J."/>
            <person name="Karaoz U."/>
            <person name="Brodie E.L."/>
            <person name="Williams K.H."/>
            <person name="Hubbard S.S."/>
            <person name="Banfield J.F."/>
        </authorList>
    </citation>
    <scope>NUCLEOTIDE SEQUENCE [LARGE SCALE GENOMIC DNA]</scope>
</reference>